<evidence type="ECO:0000256" key="8">
    <source>
        <dbReference type="ARBA" id="ARBA00022598"/>
    </source>
</evidence>
<dbReference type="EC" id="6.3.2.17" evidence="6"/>
<gene>
    <name evidence="24" type="ORF">RHAB15C_0000518</name>
</gene>
<dbReference type="PANTHER" id="PTHR11136">
    <property type="entry name" value="FOLYLPOLYGLUTAMATE SYNTHASE-RELATED"/>
    <property type="match status" value="1"/>
</dbReference>
<dbReference type="Gene3D" id="3.90.190.20">
    <property type="entry name" value="Mur ligase, C-terminal domain"/>
    <property type="match status" value="1"/>
</dbReference>
<dbReference type="NCBIfam" id="TIGR01499">
    <property type="entry name" value="folC"/>
    <property type="match status" value="1"/>
</dbReference>
<evidence type="ECO:0000256" key="2">
    <source>
        <dbReference type="ARBA" id="ARBA00004799"/>
    </source>
</evidence>
<dbReference type="PIRSF" id="PIRSF001563">
    <property type="entry name" value="Folylpolyglu_synth"/>
    <property type="match status" value="1"/>
</dbReference>
<dbReference type="Pfam" id="PF02875">
    <property type="entry name" value="Mur_ligase_C"/>
    <property type="match status" value="1"/>
</dbReference>
<name>A0ABX8Z024_9BACT</name>
<evidence type="ECO:0000259" key="22">
    <source>
        <dbReference type="Pfam" id="PF02875"/>
    </source>
</evidence>
<feature type="domain" description="Mur ligase central" evidence="23">
    <location>
        <begin position="59"/>
        <end position="200"/>
    </location>
</feature>
<comment type="similarity">
    <text evidence="4 21">Belongs to the folylpolyglutamate synthase family.</text>
</comment>
<dbReference type="Pfam" id="PF08245">
    <property type="entry name" value="Mur_ligase_M"/>
    <property type="match status" value="1"/>
</dbReference>
<dbReference type="EMBL" id="CP075585">
    <property type="protein sequence ID" value="QZA58640.1"/>
    <property type="molecule type" value="Genomic_DNA"/>
</dbReference>
<dbReference type="PANTHER" id="PTHR11136:SF0">
    <property type="entry name" value="DIHYDROFOLATE SYNTHETASE-RELATED"/>
    <property type="match status" value="1"/>
</dbReference>
<dbReference type="Proteomes" id="UP000822862">
    <property type="component" value="Chromosome"/>
</dbReference>
<evidence type="ECO:0000256" key="1">
    <source>
        <dbReference type="ARBA" id="ARBA00002714"/>
    </source>
</evidence>
<dbReference type="EC" id="6.3.2.12" evidence="5"/>
<dbReference type="SUPFAM" id="SSF53623">
    <property type="entry name" value="MurD-like peptide ligases, catalytic domain"/>
    <property type="match status" value="1"/>
</dbReference>
<evidence type="ECO:0000256" key="7">
    <source>
        <dbReference type="ARBA" id="ARBA00019357"/>
    </source>
</evidence>
<dbReference type="GO" id="GO:0004326">
    <property type="term" value="F:tetrahydrofolylpolyglutamate synthase activity"/>
    <property type="evidence" value="ECO:0007669"/>
    <property type="project" value="UniProtKB-EC"/>
</dbReference>
<keyword evidence="10 21" id="KW-0547">Nucleotide-binding</keyword>
<comment type="pathway">
    <text evidence="3">Cofactor biosynthesis; tetrahydrofolylpolyglutamate biosynthesis.</text>
</comment>
<evidence type="ECO:0000313" key="25">
    <source>
        <dbReference type="Proteomes" id="UP000822862"/>
    </source>
</evidence>
<evidence type="ECO:0000256" key="18">
    <source>
        <dbReference type="ARBA" id="ARBA00047808"/>
    </source>
</evidence>
<evidence type="ECO:0000256" key="20">
    <source>
        <dbReference type="ARBA" id="ARBA00049161"/>
    </source>
</evidence>
<dbReference type="InterPro" id="IPR001645">
    <property type="entry name" value="Folylpolyglutamate_synth"/>
</dbReference>
<keyword evidence="25" id="KW-1185">Reference proteome</keyword>
<evidence type="ECO:0000256" key="12">
    <source>
        <dbReference type="ARBA" id="ARBA00022842"/>
    </source>
</evidence>
<evidence type="ECO:0000256" key="16">
    <source>
        <dbReference type="ARBA" id="ARBA00032510"/>
    </source>
</evidence>
<evidence type="ECO:0000256" key="3">
    <source>
        <dbReference type="ARBA" id="ARBA00005150"/>
    </source>
</evidence>
<dbReference type="InterPro" id="IPR004101">
    <property type="entry name" value="Mur_ligase_C"/>
</dbReference>
<evidence type="ECO:0000313" key="24">
    <source>
        <dbReference type="EMBL" id="QZA58640.1"/>
    </source>
</evidence>
<proteinExistence type="inferred from homology"/>
<evidence type="ECO:0000256" key="5">
    <source>
        <dbReference type="ARBA" id="ARBA00013023"/>
    </source>
</evidence>
<organism evidence="24 25">
    <name type="scientific">Candidatus Rhabdochlamydia porcellionis</name>
    <dbReference type="NCBI Taxonomy" id="225148"/>
    <lineage>
        <taxon>Bacteria</taxon>
        <taxon>Pseudomonadati</taxon>
        <taxon>Chlamydiota</taxon>
        <taxon>Chlamydiia</taxon>
        <taxon>Parachlamydiales</taxon>
        <taxon>Candidatus Rhabdochlamydiaceae</taxon>
        <taxon>Candidatus Rhabdochlamydia</taxon>
    </lineage>
</organism>
<protein>
    <recommendedName>
        <fullName evidence="7">Dihydrofolate synthase/folylpolyglutamate synthase</fullName>
        <ecNumber evidence="5">6.3.2.12</ecNumber>
        <ecNumber evidence="6">6.3.2.17</ecNumber>
    </recommendedName>
    <alternativeName>
        <fullName evidence="16">Folylpoly-gamma-glutamate synthetase-dihydrofolate synthetase</fullName>
    </alternativeName>
    <alternativeName>
        <fullName evidence="14">Folylpolyglutamate synthetase</fullName>
    </alternativeName>
    <alternativeName>
        <fullName evidence="15">Tetrahydrofolylpolyglutamate synthase</fullName>
    </alternativeName>
</protein>
<evidence type="ECO:0000256" key="15">
    <source>
        <dbReference type="ARBA" id="ARBA00030592"/>
    </source>
</evidence>
<dbReference type="Gene3D" id="3.40.1190.10">
    <property type="entry name" value="Mur-like, catalytic domain"/>
    <property type="match status" value="1"/>
</dbReference>
<evidence type="ECO:0000256" key="4">
    <source>
        <dbReference type="ARBA" id="ARBA00008276"/>
    </source>
</evidence>
<sequence length="419" mass="47490">MLFLRFFKMYYKNMSSYKKILKQLLEISLLKEKPSTLENVQSLNKALSYPTSTYSTIHVAGTNGKGSVSMKIAKALEYCGYRVGLYTSPHVHSLRERICINSELISEEEMVCGAEKLFQVCQKLGLDLSFFELMTFLAFEFFCEKRVDIAVIETGLGGRLDATNILCPILTVITSISKEHMQFLGQNLEKIAFEKAGILKPKVPVVLGPRARFQSIYNHACALNCPVYYVSKVFHFFDEENSEIAKNSLEQLKTDFILTQKAIDQALILRPSCRFEVCGDVIFDVAHNPEAIFYLLQALHYFFPKKRLRFVVGFSKNKDYESCLELIAPVATHIHLVQGNYKLASASELSFALKDAPFSFYTCHQSIEEGVKAAFNFAFQANELTVVCGSFYIMQEAKNITYPTKAFDLNMQEAPIAFS</sequence>
<evidence type="ECO:0000256" key="17">
    <source>
        <dbReference type="ARBA" id="ARBA00047493"/>
    </source>
</evidence>
<dbReference type="SUPFAM" id="SSF53244">
    <property type="entry name" value="MurD-like peptide ligases, peptide-binding domain"/>
    <property type="match status" value="1"/>
</dbReference>
<evidence type="ECO:0000256" key="19">
    <source>
        <dbReference type="ARBA" id="ARBA00049035"/>
    </source>
</evidence>
<feature type="domain" description="Mur ligase C-terminal" evidence="22">
    <location>
        <begin position="274"/>
        <end position="391"/>
    </location>
</feature>
<evidence type="ECO:0000256" key="10">
    <source>
        <dbReference type="ARBA" id="ARBA00022741"/>
    </source>
</evidence>
<comment type="catalytic activity">
    <reaction evidence="17">
        <text>(6S)-5,6,7,8-tetrahydrofolyl-(gamma-L-Glu)(n) + L-glutamate + ATP = (6S)-5,6,7,8-tetrahydrofolyl-(gamma-L-Glu)(n+1) + ADP + phosphate + H(+)</text>
        <dbReference type="Rhea" id="RHEA:10580"/>
        <dbReference type="Rhea" id="RHEA-COMP:14738"/>
        <dbReference type="Rhea" id="RHEA-COMP:14740"/>
        <dbReference type="ChEBI" id="CHEBI:15378"/>
        <dbReference type="ChEBI" id="CHEBI:29985"/>
        <dbReference type="ChEBI" id="CHEBI:30616"/>
        <dbReference type="ChEBI" id="CHEBI:43474"/>
        <dbReference type="ChEBI" id="CHEBI:141005"/>
        <dbReference type="ChEBI" id="CHEBI:456216"/>
        <dbReference type="EC" id="6.3.2.17"/>
    </reaction>
</comment>
<keyword evidence="8 21" id="KW-0436">Ligase</keyword>
<accession>A0ABX8Z024</accession>
<dbReference type="InterPro" id="IPR036565">
    <property type="entry name" value="Mur-like_cat_sf"/>
</dbReference>
<keyword evidence="9" id="KW-0479">Metal-binding</keyword>
<evidence type="ECO:0000256" key="13">
    <source>
        <dbReference type="ARBA" id="ARBA00022909"/>
    </source>
</evidence>
<evidence type="ECO:0000256" key="9">
    <source>
        <dbReference type="ARBA" id="ARBA00022723"/>
    </source>
</evidence>
<keyword evidence="11 21" id="KW-0067">ATP-binding</keyword>
<keyword evidence="13" id="KW-0289">Folate biosynthesis</keyword>
<evidence type="ECO:0000256" key="11">
    <source>
        <dbReference type="ARBA" id="ARBA00022840"/>
    </source>
</evidence>
<keyword evidence="12" id="KW-0460">Magnesium</keyword>
<comment type="catalytic activity">
    <reaction evidence="20">
        <text>7,8-dihydropteroate + L-glutamate + ATP = 7,8-dihydrofolate + ADP + phosphate + H(+)</text>
        <dbReference type="Rhea" id="RHEA:23584"/>
        <dbReference type="ChEBI" id="CHEBI:15378"/>
        <dbReference type="ChEBI" id="CHEBI:17839"/>
        <dbReference type="ChEBI" id="CHEBI:29985"/>
        <dbReference type="ChEBI" id="CHEBI:30616"/>
        <dbReference type="ChEBI" id="CHEBI:43474"/>
        <dbReference type="ChEBI" id="CHEBI:57451"/>
        <dbReference type="ChEBI" id="CHEBI:456216"/>
        <dbReference type="EC" id="6.3.2.12"/>
    </reaction>
</comment>
<reference evidence="24 25" key="1">
    <citation type="submission" date="2021-05" db="EMBL/GenBank/DDBJ databases">
        <title>Ecology and evolution of chlamydial symbionts of arthropods.</title>
        <authorList>
            <person name="Halter T."/>
            <person name="Sixt B.S."/>
            <person name="Toenshoff E.R."/>
            <person name="Koestlbacher S."/>
            <person name="Schulz F."/>
            <person name="Kostanjsek R."/>
            <person name="Collingro A."/>
            <person name="Hendrickx F."/>
            <person name="Horn M."/>
        </authorList>
    </citation>
    <scope>NUCLEOTIDE SEQUENCE [LARGE SCALE GENOMIC DNA]</scope>
    <source>
        <strain evidence="24 25">15C</strain>
    </source>
</reference>
<comment type="catalytic activity">
    <reaction evidence="18">
        <text>10-formyltetrahydrofolyl-(gamma-L-Glu)(n) + L-glutamate + ATP = 10-formyltetrahydrofolyl-(gamma-L-Glu)(n+1) + ADP + phosphate + H(+)</text>
        <dbReference type="Rhea" id="RHEA:51904"/>
        <dbReference type="Rhea" id="RHEA-COMP:13088"/>
        <dbReference type="Rhea" id="RHEA-COMP:14300"/>
        <dbReference type="ChEBI" id="CHEBI:15378"/>
        <dbReference type="ChEBI" id="CHEBI:29985"/>
        <dbReference type="ChEBI" id="CHEBI:30616"/>
        <dbReference type="ChEBI" id="CHEBI:43474"/>
        <dbReference type="ChEBI" id="CHEBI:134413"/>
        <dbReference type="ChEBI" id="CHEBI:456216"/>
        <dbReference type="EC" id="6.3.2.17"/>
    </reaction>
</comment>
<evidence type="ECO:0000256" key="6">
    <source>
        <dbReference type="ARBA" id="ARBA00013025"/>
    </source>
</evidence>
<dbReference type="InterPro" id="IPR018109">
    <property type="entry name" value="Folylpolyglutamate_synth_CS"/>
</dbReference>
<comment type="function">
    <text evidence="1">Functions in two distinct reactions of the de novo folate biosynthetic pathway. Catalyzes the addition of a glutamate residue to dihydropteroate (7,8-dihydropteroate or H2Pte) to form dihydrofolate (7,8-dihydrofolate monoglutamate or H2Pte-Glu). Also catalyzes successive additions of L-glutamate to tetrahydrofolate or 10-formyltetrahydrofolate or 5,10-methylenetetrahydrofolate, leading to folylpolyglutamate derivatives.</text>
</comment>
<dbReference type="PROSITE" id="PS01012">
    <property type="entry name" value="FOLYLPOLYGLU_SYNT_2"/>
    <property type="match status" value="1"/>
</dbReference>
<evidence type="ECO:0000256" key="14">
    <source>
        <dbReference type="ARBA" id="ARBA00030048"/>
    </source>
</evidence>
<evidence type="ECO:0000259" key="23">
    <source>
        <dbReference type="Pfam" id="PF08245"/>
    </source>
</evidence>
<evidence type="ECO:0000256" key="21">
    <source>
        <dbReference type="PIRNR" id="PIRNR001563"/>
    </source>
</evidence>
<dbReference type="InterPro" id="IPR013221">
    <property type="entry name" value="Mur_ligase_cen"/>
</dbReference>
<dbReference type="InterPro" id="IPR036615">
    <property type="entry name" value="Mur_ligase_C_dom_sf"/>
</dbReference>
<comment type="pathway">
    <text evidence="2">Cofactor biosynthesis; tetrahydrofolate biosynthesis; 7,8-dihydrofolate from 2-amino-4-hydroxy-6-hydroxymethyl-7,8-dihydropteridine diphosphate and 4-aminobenzoate: step 2/2.</text>
</comment>
<comment type="catalytic activity">
    <reaction evidence="19">
        <text>(6R)-5,10-methylenetetrahydrofolyl-(gamma-L-Glu)(n) + L-glutamate + ATP = (6R)-5,10-methylenetetrahydrofolyl-(gamma-L-Glu)(n+1) + ADP + phosphate + H(+)</text>
        <dbReference type="Rhea" id="RHEA:51912"/>
        <dbReference type="Rhea" id="RHEA-COMP:13257"/>
        <dbReference type="Rhea" id="RHEA-COMP:13258"/>
        <dbReference type="ChEBI" id="CHEBI:15378"/>
        <dbReference type="ChEBI" id="CHEBI:29985"/>
        <dbReference type="ChEBI" id="CHEBI:30616"/>
        <dbReference type="ChEBI" id="CHEBI:43474"/>
        <dbReference type="ChEBI" id="CHEBI:136572"/>
        <dbReference type="ChEBI" id="CHEBI:456216"/>
        <dbReference type="EC" id="6.3.2.17"/>
    </reaction>
</comment>